<dbReference type="Proteomes" id="UP000612956">
    <property type="component" value="Unassembled WGS sequence"/>
</dbReference>
<accession>A0A917QKF5</accession>
<reference evidence="1" key="2">
    <citation type="submission" date="2020-09" db="EMBL/GenBank/DDBJ databases">
        <authorList>
            <person name="Sun Q."/>
            <person name="Zhou Y."/>
        </authorList>
    </citation>
    <scope>NUCLEOTIDE SEQUENCE</scope>
    <source>
        <strain evidence="1">CGMCC 4.7278</strain>
    </source>
</reference>
<keyword evidence="2" id="KW-1185">Reference proteome</keyword>
<dbReference type="RefSeq" id="WP_188829344.1">
    <property type="nucleotide sequence ID" value="NZ_BMMW01000002.1"/>
</dbReference>
<dbReference type="Gene3D" id="3.10.450.620">
    <property type="entry name" value="JHP933, nucleotidyltransferase-like core domain"/>
    <property type="match status" value="1"/>
</dbReference>
<organism evidence="1 2">
    <name type="scientific">Nocardia camponoti</name>
    <dbReference type="NCBI Taxonomy" id="1616106"/>
    <lineage>
        <taxon>Bacteria</taxon>
        <taxon>Bacillati</taxon>
        <taxon>Actinomycetota</taxon>
        <taxon>Actinomycetes</taxon>
        <taxon>Mycobacteriales</taxon>
        <taxon>Nocardiaceae</taxon>
        <taxon>Nocardia</taxon>
    </lineage>
</organism>
<name>A0A917QKF5_9NOCA</name>
<evidence type="ECO:0008006" key="3">
    <source>
        <dbReference type="Google" id="ProtNLM"/>
    </source>
</evidence>
<dbReference type="AlphaFoldDB" id="A0A917QKF5"/>
<protein>
    <recommendedName>
        <fullName evidence="3">Nucleotidyl transferase AbiEii/AbiGii toxin family protein</fullName>
    </recommendedName>
</protein>
<reference evidence="1" key="1">
    <citation type="journal article" date="2014" name="Int. J. Syst. Evol. Microbiol.">
        <title>Complete genome sequence of Corynebacterium casei LMG S-19264T (=DSM 44701T), isolated from a smear-ripened cheese.</title>
        <authorList>
            <consortium name="US DOE Joint Genome Institute (JGI-PGF)"/>
            <person name="Walter F."/>
            <person name="Albersmeier A."/>
            <person name="Kalinowski J."/>
            <person name="Ruckert C."/>
        </authorList>
    </citation>
    <scope>NUCLEOTIDE SEQUENCE</scope>
    <source>
        <strain evidence="1">CGMCC 4.7278</strain>
    </source>
</reference>
<gene>
    <name evidence="1" type="ORF">GCM10011591_28430</name>
</gene>
<proteinExistence type="predicted"/>
<sequence length="336" mass="36538">MPALREHPEDLAALIAAAAEQLNLDQIFLEKDFWAMEVLRATTFPVSMDGPTGTGAVNVIFKGGTSLSRVYGLIERFSEDIDLLVVFPEVGAGANTKDKAFKQIRDNVTDHLGIGEDATEQQNSTRGVKRNVRYHYPTHAAVPGGSEPAITEGVLLEMGTRGGEAPAHRREIRSLIADFATVEFGDSQDTWEEFAPFAVDVLAAERTLFEKLSALHDGAVRAPDEKALDALQRNARHLYDVHCLLSDSAVLDALEDLGSVGVATLCADIDEHSERAEFSYTPRPETGYGLSPLLDPVMAGREALTAGYGRAMQLVYGVQPTLQQCLETIRAHAHLL</sequence>
<dbReference type="EMBL" id="BMMW01000002">
    <property type="protein sequence ID" value="GGK54866.1"/>
    <property type="molecule type" value="Genomic_DNA"/>
</dbReference>
<evidence type="ECO:0000313" key="2">
    <source>
        <dbReference type="Proteomes" id="UP000612956"/>
    </source>
</evidence>
<evidence type="ECO:0000313" key="1">
    <source>
        <dbReference type="EMBL" id="GGK54866.1"/>
    </source>
</evidence>
<dbReference type="InterPro" id="IPR014942">
    <property type="entry name" value="AbiEii"/>
</dbReference>
<comment type="caution">
    <text evidence="1">The sequence shown here is derived from an EMBL/GenBank/DDBJ whole genome shotgun (WGS) entry which is preliminary data.</text>
</comment>
<dbReference type="Pfam" id="PF08843">
    <property type="entry name" value="AbiEii"/>
    <property type="match status" value="1"/>
</dbReference>